<dbReference type="Proteomes" id="UP001177295">
    <property type="component" value="Chromosome"/>
</dbReference>
<evidence type="ECO:0000313" key="2">
    <source>
        <dbReference type="EMBL" id="WIO46306.1"/>
    </source>
</evidence>
<dbReference type="PANTHER" id="PTHR38592:SF3">
    <property type="entry name" value="BLL4819 PROTEIN"/>
    <property type="match status" value="1"/>
</dbReference>
<evidence type="ECO:0000313" key="3">
    <source>
        <dbReference type="Proteomes" id="UP001177295"/>
    </source>
</evidence>
<feature type="transmembrane region" description="Helical" evidence="1">
    <location>
        <begin position="237"/>
        <end position="260"/>
    </location>
</feature>
<keyword evidence="3" id="KW-1185">Reference proteome</keyword>
<evidence type="ECO:0000256" key="1">
    <source>
        <dbReference type="SAM" id="Phobius"/>
    </source>
</evidence>
<sequence>MARPAPQSIEEPHIERIRAFDLMRGFFLIVILLDHLAYYPSGLDIFTGRGLLYISTAEGFFAISGLVLGIVRGRKLLNKPLRTAAKLLLKRSVQLYIESIILTLLFTIAAWLFYHNPEIKYGAATPGTPFWQVVWQTITLQYTYGWADFLRYYALFLAGAPFALWLLRRGKWYIVTIINIALWWYYTQTPGGETWLPFSWQLVFYSGFIVGFYWPALTRWWRRTLHAWQRRAIARTITALFLLGFTVNFLLMLNANYWHVEPFAAWHNQYNMEYFDKDRLPIPRLVFGVICFWGLFALVRCYEKIIAKYLDWLLMPLGTNSLYVYTIEAFIVYFAHLFILPPQPFTAAAPWFINLALSVAAIMLVWTAVHRKFLFSVIPR</sequence>
<feature type="transmembrane region" description="Helical" evidence="1">
    <location>
        <begin position="280"/>
        <end position="302"/>
    </location>
</feature>
<feature type="transmembrane region" description="Helical" evidence="1">
    <location>
        <begin position="93"/>
        <end position="114"/>
    </location>
</feature>
<dbReference type="PANTHER" id="PTHR38592">
    <property type="entry name" value="BLL4819 PROTEIN"/>
    <property type="match status" value="1"/>
</dbReference>
<reference evidence="2 3" key="1">
    <citation type="journal article" date="2023" name="Cell">
        <title>Genetic manipulation of Patescibacteria provides mechanistic insights into microbial dark matter and the epibiotic lifestyle.</title>
        <authorList>
            <person name="Wang Y."/>
            <person name="Gallagher L.A."/>
            <person name="Andrade P.A."/>
            <person name="Liu A."/>
            <person name="Humphreys I.R."/>
            <person name="Turkarslan S."/>
            <person name="Cutler K.J."/>
            <person name="Arrieta-Ortiz M.L."/>
            <person name="Li Y."/>
            <person name="Radey M.C."/>
            <person name="McLean J.S."/>
            <person name="Cong Q."/>
            <person name="Baker D."/>
            <person name="Baliga N.S."/>
            <person name="Peterson S.B."/>
            <person name="Mougous J.D."/>
        </authorList>
    </citation>
    <scope>NUCLEOTIDE SEQUENCE [LARGE SCALE GENOMIC DNA]</scope>
    <source>
        <strain evidence="2 3">ML1</strain>
    </source>
</reference>
<name>A0ABY8WY44_9BACT</name>
<feature type="transmembrane region" description="Helical" evidence="1">
    <location>
        <begin position="21"/>
        <end position="39"/>
    </location>
</feature>
<accession>A0ABY8WY44</accession>
<dbReference type="Pfam" id="PF10129">
    <property type="entry name" value="OpgC_C"/>
    <property type="match status" value="1"/>
</dbReference>
<feature type="transmembrane region" description="Helical" evidence="1">
    <location>
        <begin position="149"/>
        <end position="167"/>
    </location>
</feature>
<feature type="transmembrane region" description="Helical" evidence="1">
    <location>
        <begin position="172"/>
        <end position="187"/>
    </location>
</feature>
<dbReference type="RefSeq" id="WP_376753840.1">
    <property type="nucleotide sequence ID" value="NZ_CP124550.1"/>
</dbReference>
<organism evidence="2 3">
    <name type="scientific">Candidatus Southlakia epibionticum</name>
    <dbReference type="NCBI Taxonomy" id="3043284"/>
    <lineage>
        <taxon>Bacteria</taxon>
        <taxon>Candidatus Saccharimonadota</taxon>
        <taxon>Candidatus Saccharimonadia</taxon>
        <taxon>Candidatus Saccharimonadales</taxon>
        <taxon>Candidatus Saccharimonadaceae</taxon>
        <taxon>Candidatus Southlakia</taxon>
    </lineage>
</organism>
<feature type="transmembrane region" description="Helical" evidence="1">
    <location>
        <begin position="322"/>
        <end position="339"/>
    </location>
</feature>
<protein>
    <submittedName>
        <fullName evidence="2">OpgC domain-containing protein</fullName>
    </submittedName>
</protein>
<feature type="transmembrane region" description="Helical" evidence="1">
    <location>
        <begin position="351"/>
        <end position="369"/>
    </location>
</feature>
<proteinExistence type="predicted"/>
<feature type="transmembrane region" description="Helical" evidence="1">
    <location>
        <begin position="51"/>
        <end position="72"/>
    </location>
</feature>
<dbReference type="InterPro" id="IPR014550">
    <property type="entry name" value="UCP028704_OpgC"/>
</dbReference>
<keyword evidence="1" id="KW-1133">Transmembrane helix</keyword>
<keyword evidence="1" id="KW-0472">Membrane</keyword>
<keyword evidence="1" id="KW-0812">Transmembrane</keyword>
<feature type="transmembrane region" description="Helical" evidence="1">
    <location>
        <begin position="199"/>
        <end position="216"/>
    </location>
</feature>
<dbReference type="EMBL" id="CP124550">
    <property type="protein sequence ID" value="WIO46306.1"/>
    <property type="molecule type" value="Genomic_DNA"/>
</dbReference>
<gene>
    <name evidence="2" type="primary">opgC</name>
    <name evidence="2" type="ORF">SEML1_0704</name>
</gene>